<dbReference type="AlphaFoldDB" id="A0A1D1USW7"/>
<protein>
    <submittedName>
        <fullName evidence="1">Uncharacterized protein</fullName>
    </submittedName>
</protein>
<dbReference type="Proteomes" id="UP000186922">
    <property type="component" value="Unassembled WGS sequence"/>
</dbReference>
<gene>
    <name evidence="1" type="primary">RvY_03777-1</name>
    <name evidence="1" type="synonym">RvY_03777.1</name>
    <name evidence="1" type="ORF">RvY_03777</name>
</gene>
<keyword evidence="2" id="KW-1185">Reference proteome</keyword>
<evidence type="ECO:0000313" key="2">
    <source>
        <dbReference type="Proteomes" id="UP000186922"/>
    </source>
</evidence>
<name>A0A1D1USW7_RAMVA</name>
<dbReference type="EMBL" id="BDGG01000002">
    <property type="protein sequence ID" value="GAU91545.1"/>
    <property type="molecule type" value="Genomic_DNA"/>
</dbReference>
<accession>A0A1D1USW7</accession>
<evidence type="ECO:0000313" key="1">
    <source>
        <dbReference type="EMBL" id="GAU91545.1"/>
    </source>
</evidence>
<comment type="caution">
    <text evidence="1">The sequence shown here is derived from an EMBL/GenBank/DDBJ whole genome shotgun (WGS) entry which is preliminary data.</text>
</comment>
<reference evidence="1 2" key="1">
    <citation type="journal article" date="2016" name="Nat. Commun.">
        <title>Extremotolerant tardigrade genome and improved radiotolerance of human cultured cells by tardigrade-unique protein.</title>
        <authorList>
            <person name="Hashimoto T."/>
            <person name="Horikawa D.D."/>
            <person name="Saito Y."/>
            <person name="Kuwahara H."/>
            <person name="Kozuka-Hata H."/>
            <person name="Shin-I T."/>
            <person name="Minakuchi Y."/>
            <person name="Ohishi K."/>
            <person name="Motoyama A."/>
            <person name="Aizu T."/>
            <person name="Enomoto A."/>
            <person name="Kondo K."/>
            <person name="Tanaka S."/>
            <person name="Hara Y."/>
            <person name="Koshikawa S."/>
            <person name="Sagara H."/>
            <person name="Miura T."/>
            <person name="Yokobori S."/>
            <person name="Miyagawa K."/>
            <person name="Suzuki Y."/>
            <person name="Kubo T."/>
            <person name="Oyama M."/>
            <person name="Kohara Y."/>
            <person name="Fujiyama A."/>
            <person name="Arakawa K."/>
            <person name="Katayama T."/>
            <person name="Toyoda A."/>
            <person name="Kunieda T."/>
        </authorList>
    </citation>
    <scope>NUCLEOTIDE SEQUENCE [LARGE SCALE GENOMIC DNA]</scope>
    <source>
        <strain evidence="1 2">YOKOZUNA-1</strain>
    </source>
</reference>
<proteinExistence type="predicted"/>
<sequence length="49" mass="5527">MAADKTAHEYTCWDMKNGRLMNIDAFKIIGVSAEETRSARVSPQEVQRA</sequence>
<organism evidence="1 2">
    <name type="scientific">Ramazzottius varieornatus</name>
    <name type="common">Water bear</name>
    <name type="synonym">Tardigrade</name>
    <dbReference type="NCBI Taxonomy" id="947166"/>
    <lineage>
        <taxon>Eukaryota</taxon>
        <taxon>Metazoa</taxon>
        <taxon>Ecdysozoa</taxon>
        <taxon>Tardigrada</taxon>
        <taxon>Eutardigrada</taxon>
        <taxon>Parachela</taxon>
        <taxon>Hypsibioidea</taxon>
        <taxon>Ramazzottiidae</taxon>
        <taxon>Ramazzottius</taxon>
    </lineage>
</organism>